<protein>
    <submittedName>
        <fullName evidence="1">Uncharacterized protein</fullName>
    </submittedName>
</protein>
<gene>
    <name evidence="1" type="ORF">Nepgr_015275</name>
</gene>
<dbReference type="AlphaFoldDB" id="A0AAD3SMM0"/>
<dbReference type="PANTHER" id="PTHR33731:SF17">
    <property type="entry name" value="ORGAN-SPECIFIC PROTEIN P4-LIKE"/>
    <property type="match status" value="1"/>
</dbReference>
<dbReference type="InterPro" id="IPR024489">
    <property type="entry name" value="Organ_specific_prot"/>
</dbReference>
<organism evidence="1 2">
    <name type="scientific">Nepenthes gracilis</name>
    <name type="common">Slender pitcher plant</name>
    <dbReference type="NCBI Taxonomy" id="150966"/>
    <lineage>
        <taxon>Eukaryota</taxon>
        <taxon>Viridiplantae</taxon>
        <taxon>Streptophyta</taxon>
        <taxon>Embryophyta</taxon>
        <taxon>Tracheophyta</taxon>
        <taxon>Spermatophyta</taxon>
        <taxon>Magnoliopsida</taxon>
        <taxon>eudicotyledons</taxon>
        <taxon>Gunneridae</taxon>
        <taxon>Pentapetalae</taxon>
        <taxon>Caryophyllales</taxon>
        <taxon>Nepenthaceae</taxon>
        <taxon>Nepenthes</taxon>
    </lineage>
</organism>
<evidence type="ECO:0000313" key="2">
    <source>
        <dbReference type="Proteomes" id="UP001279734"/>
    </source>
</evidence>
<evidence type="ECO:0000313" key="1">
    <source>
        <dbReference type="EMBL" id="GMH13434.1"/>
    </source>
</evidence>
<name>A0AAD3SMM0_NEPGR</name>
<dbReference type="Pfam" id="PF10950">
    <property type="entry name" value="Organ_specific"/>
    <property type="match status" value="1"/>
</dbReference>
<reference evidence="1" key="1">
    <citation type="submission" date="2023-05" db="EMBL/GenBank/DDBJ databases">
        <title>Nepenthes gracilis genome sequencing.</title>
        <authorList>
            <person name="Fukushima K."/>
        </authorList>
    </citation>
    <scope>NUCLEOTIDE SEQUENCE</scope>
    <source>
        <strain evidence="1">SING2019-196</strain>
    </source>
</reference>
<dbReference type="PANTHER" id="PTHR33731">
    <property type="entry name" value="PROTEIN, PUTATIVE-RELATED"/>
    <property type="match status" value="1"/>
</dbReference>
<proteinExistence type="predicted"/>
<sequence>MKSEAVVLQESKEQKRCVDRVMKPSPAISVLFLLLLFFNQINGRRGPEDYWRAVMRDHPIPDAIRGRLNQDWMDGAESSSRNKFWGHFSRNFDTRPVAIIYHHQVDHMDEAKS</sequence>
<accession>A0AAD3SMM0</accession>
<dbReference type="EMBL" id="BSYO01000013">
    <property type="protein sequence ID" value="GMH13434.1"/>
    <property type="molecule type" value="Genomic_DNA"/>
</dbReference>
<comment type="caution">
    <text evidence="1">The sequence shown here is derived from an EMBL/GenBank/DDBJ whole genome shotgun (WGS) entry which is preliminary data.</text>
</comment>
<dbReference type="Proteomes" id="UP001279734">
    <property type="component" value="Unassembled WGS sequence"/>
</dbReference>
<keyword evidence="2" id="KW-1185">Reference proteome</keyword>